<evidence type="ECO:0000313" key="1">
    <source>
        <dbReference type="EMBL" id="RZV36796.1"/>
    </source>
</evidence>
<gene>
    <name evidence="1" type="ORF">EVJ48_09965</name>
</gene>
<dbReference type="Proteomes" id="UP000322454">
    <property type="component" value="Unassembled WGS sequence"/>
</dbReference>
<proteinExistence type="predicted"/>
<organism evidence="1 2">
    <name type="scientific">Candidatus Acidulodesulfobacterium acidiphilum</name>
    <dbReference type="NCBI Taxonomy" id="2597224"/>
    <lineage>
        <taxon>Bacteria</taxon>
        <taxon>Deltaproteobacteria</taxon>
        <taxon>Candidatus Acidulodesulfobacterales</taxon>
        <taxon>Candidatus Acidulodesulfobacterium</taxon>
    </lineage>
</organism>
<dbReference type="AlphaFoldDB" id="A0A520X6L6"/>
<reference evidence="1 2" key="1">
    <citation type="submission" date="2019-01" db="EMBL/GenBank/DDBJ databases">
        <title>Insights into ecological role of a new deltaproteobacterial order Candidatus Sinidesulfobacterales (Sva0485) by metagenomics and metatranscriptomics.</title>
        <authorList>
            <person name="Tan S."/>
            <person name="Liu J."/>
            <person name="Fang Y."/>
            <person name="Hedlund B."/>
            <person name="Lian Z.-H."/>
            <person name="Huang L.-Y."/>
            <person name="Li J.-T."/>
            <person name="Huang L.-N."/>
            <person name="Li W.-J."/>
            <person name="Jiang H.-C."/>
            <person name="Dong H.-L."/>
            <person name="Shu W.-S."/>
        </authorList>
    </citation>
    <scope>NUCLEOTIDE SEQUENCE [LARGE SCALE GENOMIC DNA]</scope>
    <source>
        <strain evidence="1">AP4</strain>
    </source>
</reference>
<sequence>MTAATTLRLPEEKLKLIRAIAGYENRHLSDIFLELSEEYIERHKETLEFLNIPGFAKECLDGLEEIKKGGGKTLIELDD</sequence>
<protein>
    <recommendedName>
        <fullName evidence="3">CopG family transcriptional regulator</fullName>
    </recommendedName>
</protein>
<evidence type="ECO:0008006" key="3">
    <source>
        <dbReference type="Google" id="ProtNLM"/>
    </source>
</evidence>
<comment type="caution">
    <text evidence="1">The sequence shown here is derived from an EMBL/GenBank/DDBJ whole genome shotgun (WGS) entry which is preliminary data.</text>
</comment>
<accession>A0A520X6L6</accession>
<evidence type="ECO:0000313" key="2">
    <source>
        <dbReference type="Proteomes" id="UP000322454"/>
    </source>
</evidence>
<name>A0A520X6L6_9DELT</name>
<dbReference type="EMBL" id="SHMQ01000053">
    <property type="protein sequence ID" value="RZV36796.1"/>
    <property type="molecule type" value="Genomic_DNA"/>
</dbReference>